<keyword evidence="3" id="KW-0963">Cytoplasm</keyword>
<organism evidence="12 13">
    <name type="scientific">Sphingomonas taxi</name>
    <dbReference type="NCBI Taxonomy" id="1549858"/>
    <lineage>
        <taxon>Bacteria</taxon>
        <taxon>Pseudomonadati</taxon>
        <taxon>Pseudomonadota</taxon>
        <taxon>Alphaproteobacteria</taxon>
        <taxon>Sphingomonadales</taxon>
        <taxon>Sphingomonadaceae</taxon>
        <taxon>Sphingomonas</taxon>
    </lineage>
</organism>
<dbReference type="PANTHER" id="PTHR42765">
    <property type="entry name" value="SOLEUCYL-TRNA SYNTHETASE"/>
    <property type="match status" value="1"/>
</dbReference>
<keyword evidence="4 12" id="KW-0436">Ligase</keyword>
<protein>
    <recommendedName>
        <fullName evidence="2">isoleucine--tRNA ligase</fullName>
        <ecNumber evidence="2">6.1.1.5</ecNumber>
    </recommendedName>
</protein>
<keyword evidence="8" id="KW-0030">Aminoacyl-tRNA synthetase</keyword>
<dbReference type="Gene3D" id="3.90.740.10">
    <property type="entry name" value="Valyl/Leucyl/Isoleucyl-tRNA synthetase, editing domain"/>
    <property type="match status" value="1"/>
</dbReference>
<evidence type="ECO:0000313" key="12">
    <source>
        <dbReference type="EMBL" id="PZO69869.1"/>
    </source>
</evidence>
<dbReference type="InterPro" id="IPR002301">
    <property type="entry name" value="Ile-tRNA-ligase"/>
</dbReference>
<dbReference type="FunFam" id="3.40.50.620:FF:000042">
    <property type="entry name" value="Isoleucine--tRNA ligase"/>
    <property type="match status" value="1"/>
</dbReference>
<dbReference type="InterPro" id="IPR050081">
    <property type="entry name" value="Ile-tRNA_ligase"/>
</dbReference>
<dbReference type="GO" id="GO:0002161">
    <property type="term" value="F:aminoacyl-tRNA deacylase activity"/>
    <property type="evidence" value="ECO:0007669"/>
    <property type="project" value="InterPro"/>
</dbReference>
<keyword evidence="7" id="KW-0648">Protein biosynthesis</keyword>
<comment type="function">
    <text evidence="9">Catalyzes the attachment of isoleucine to tRNA(Ile). As IleRS can inadvertently accommodate and process structurally similar amino acids such as valine, to avoid such errors it has two additional distinct tRNA(Ile)-dependent editing activities. One activity is designated as 'pretransfer' editing and involves the hydrolysis of activated Val-AMP. The other activity is designated 'posttransfer' editing and involves deacylation of mischarged Val-tRNA(Ile).</text>
</comment>
<dbReference type="InterPro" id="IPR014729">
    <property type="entry name" value="Rossmann-like_a/b/a_fold"/>
</dbReference>
<comment type="similarity">
    <text evidence="1">Belongs to the class-I aminoacyl-tRNA synthetase family. IleS type 1 subfamily.</text>
</comment>
<evidence type="ECO:0000256" key="5">
    <source>
        <dbReference type="ARBA" id="ARBA00022741"/>
    </source>
</evidence>
<comment type="caution">
    <text evidence="12">The sequence shown here is derived from an EMBL/GenBank/DDBJ whole genome shotgun (WGS) entry which is preliminary data.</text>
</comment>
<dbReference type="GO" id="GO:0005829">
    <property type="term" value="C:cytosol"/>
    <property type="evidence" value="ECO:0007669"/>
    <property type="project" value="TreeGrafter"/>
</dbReference>
<reference evidence="12 13" key="1">
    <citation type="submission" date="2017-08" db="EMBL/GenBank/DDBJ databases">
        <title>Infants hospitalized years apart are colonized by the same room-sourced microbial strains.</title>
        <authorList>
            <person name="Brooks B."/>
            <person name="Olm M.R."/>
            <person name="Firek B.A."/>
            <person name="Baker R."/>
            <person name="Thomas B.C."/>
            <person name="Morowitz M.J."/>
            <person name="Banfield J.F."/>
        </authorList>
    </citation>
    <scope>NUCLEOTIDE SEQUENCE [LARGE SCALE GENOMIC DNA]</scope>
    <source>
        <strain evidence="12">S2_018_000_R3_119</strain>
    </source>
</reference>
<evidence type="ECO:0000256" key="10">
    <source>
        <dbReference type="ARBA" id="ARBA00048359"/>
    </source>
</evidence>
<feature type="domain" description="Aminoacyl-tRNA synthetase class Ia" evidence="11">
    <location>
        <begin position="12"/>
        <end position="274"/>
    </location>
</feature>
<dbReference type="GO" id="GO:0005524">
    <property type="term" value="F:ATP binding"/>
    <property type="evidence" value="ECO:0007669"/>
    <property type="project" value="UniProtKB-KW"/>
</dbReference>
<evidence type="ECO:0000259" key="11">
    <source>
        <dbReference type="Pfam" id="PF00133"/>
    </source>
</evidence>
<accession>A0A2W4YR32</accession>
<dbReference type="InterPro" id="IPR001412">
    <property type="entry name" value="aa-tRNA-synth_I_CS"/>
</dbReference>
<keyword evidence="6" id="KW-0067">ATP-binding</keyword>
<sequence>MRGDLPKREPAMLARWEEEGLYAQLRDHARGRPQFVLHDGPPYANGAIHLGHAVNKILKDIIVKSKGMAGFDAPYIPGWDCHGLPIEIAIEKKWGKVGVKLDAVEFRQKCREYANEQIDIQRRDFKRLGVLGDWDNPYRTLDFRFEADEMRALAKVIDNGHLTRGVKPVHWCFDCGSALAEAEIEYADKVSPAVDVAYAARDSAAFAHAFGATLPSDVDVALPIWTTTPWTLPASLAVSLGADLEYALVEGPVASDGRRRWLVLADALAERALRRYGVEGDVVVHGRVAGSALENLLLSHPFYAERDIPVILGEHVSAEDGTGAVHTAPGHGQEDFAVG</sequence>
<evidence type="ECO:0000256" key="1">
    <source>
        <dbReference type="ARBA" id="ARBA00006887"/>
    </source>
</evidence>
<dbReference type="Pfam" id="PF00133">
    <property type="entry name" value="tRNA-synt_1"/>
    <property type="match status" value="1"/>
</dbReference>
<evidence type="ECO:0000256" key="8">
    <source>
        <dbReference type="ARBA" id="ARBA00023146"/>
    </source>
</evidence>
<evidence type="ECO:0000256" key="6">
    <source>
        <dbReference type="ARBA" id="ARBA00022840"/>
    </source>
</evidence>
<dbReference type="InterPro" id="IPR002300">
    <property type="entry name" value="aa-tRNA-synth_Ia"/>
</dbReference>
<dbReference type="EC" id="6.1.1.5" evidence="2"/>
<dbReference type="PROSITE" id="PS00178">
    <property type="entry name" value="AA_TRNA_LIGASE_I"/>
    <property type="match status" value="1"/>
</dbReference>
<proteinExistence type="inferred from homology"/>
<keyword evidence="5" id="KW-0547">Nucleotide-binding</keyword>
<evidence type="ECO:0000256" key="3">
    <source>
        <dbReference type="ARBA" id="ARBA00022490"/>
    </source>
</evidence>
<name>A0A2W4YR32_9SPHN</name>
<dbReference type="EMBL" id="QFMX01000137">
    <property type="protein sequence ID" value="PZO69869.1"/>
    <property type="molecule type" value="Genomic_DNA"/>
</dbReference>
<evidence type="ECO:0000256" key="4">
    <source>
        <dbReference type="ARBA" id="ARBA00022598"/>
    </source>
</evidence>
<dbReference type="Gene3D" id="3.40.50.620">
    <property type="entry name" value="HUPs"/>
    <property type="match status" value="1"/>
</dbReference>
<dbReference type="PANTHER" id="PTHR42765:SF1">
    <property type="entry name" value="ISOLEUCINE--TRNA LIGASE, MITOCHONDRIAL"/>
    <property type="match status" value="1"/>
</dbReference>
<comment type="catalytic activity">
    <reaction evidence="10">
        <text>tRNA(Ile) + L-isoleucine + ATP = L-isoleucyl-tRNA(Ile) + AMP + diphosphate</text>
        <dbReference type="Rhea" id="RHEA:11060"/>
        <dbReference type="Rhea" id="RHEA-COMP:9666"/>
        <dbReference type="Rhea" id="RHEA-COMP:9695"/>
        <dbReference type="ChEBI" id="CHEBI:30616"/>
        <dbReference type="ChEBI" id="CHEBI:33019"/>
        <dbReference type="ChEBI" id="CHEBI:58045"/>
        <dbReference type="ChEBI" id="CHEBI:78442"/>
        <dbReference type="ChEBI" id="CHEBI:78528"/>
        <dbReference type="ChEBI" id="CHEBI:456215"/>
        <dbReference type="EC" id="6.1.1.5"/>
    </reaction>
</comment>
<dbReference type="AlphaFoldDB" id="A0A2W4YR32"/>
<dbReference type="InterPro" id="IPR009008">
    <property type="entry name" value="Val/Leu/Ile-tRNA-synth_edit"/>
</dbReference>
<evidence type="ECO:0000256" key="7">
    <source>
        <dbReference type="ARBA" id="ARBA00022917"/>
    </source>
</evidence>
<feature type="non-terminal residue" evidence="12">
    <location>
        <position position="339"/>
    </location>
</feature>
<evidence type="ECO:0000256" key="2">
    <source>
        <dbReference type="ARBA" id="ARBA00013165"/>
    </source>
</evidence>
<evidence type="ECO:0000256" key="9">
    <source>
        <dbReference type="ARBA" id="ARBA00025217"/>
    </source>
</evidence>
<dbReference type="SUPFAM" id="SSF50677">
    <property type="entry name" value="ValRS/IleRS/LeuRS editing domain"/>
    <property type="match status" value="1"/>
</dbReference>
<dbReference type="PRINTS" id="PR00984">
    <property type="entry name" value="TRNASYNTHILE"/>
</dbReference>
<dbReference type="GO" id="GO:0006428">
    <property type="term" value="P:isoleucyl-tRNA aminoacylation"/>
    <property type="evidence" value="ECO:0007669"/>
    <property type="project" value="InterPro"/>
</dbReference>
<dbReference type="GO" id="GO:0004822">
    <property type="term" value="F:isoleucine-tRNA ligase activity"/>
    <property type="evidence" value="ECO:0007669"/>
    <property type="project" value="UniProtKB-EC"/>
</dbReference>
<evidence type="ECO:0000313" key="13">
    <source>
        <dbReference type="Proteomes" id="UP000249555"/>
    </source>
</evidence>
<dbReference type="SUPFAM" id="SSF52374">
    <property type="entry name" value="Nucleotidylyl transferase"/>
    <property type="match status" value="1"/>
</dbReference>
<dbReference type="Proteomes" id="UP000249555">
    <property type="component" value="Unassembled WGS sequence"/>
</dbReference>
<gene>
    <name evidence="12" type="ORF">DI640_15155</name>
</gene>